<dbReference type="NCBIfam" id="TIGR01197">
    <property type="entry name" value="nramp"/>
    <property type="match status" value="1"/>
</dbReference>
<dbReference type="GO" id="GO:0005509">
    <property type="term" value="F:calcium ion binding"/>
    <property type="evidence" value="ECO:0007669"/>
    <property type="project" value="InterPro"/>
</dbReference>
<comment type="subcellular location">
    <subcellularLocation>
        <location evidence="1">Membrane</location>
        <topology evidence="1">Multi-pass membrane protein</topology>
    </subcellularLocation>
</comment>
<feature type="transmembrane region" description="Helical" evidence="8">
    <location>
        <begin position="698"/>
        <end position="718"/>
    </location>
</feature>
<dbReference type="AlphaFoldDB" id="A0AA39H0S8"/>
<keyword evidence="4 8" id="KW-0812">Transmembrane</keyword>
<evidence type="ECO:0000256" key="2">
    <source>
        <dbReference type="ARBA" id="ARBA00006670"/>
    </source>
</evidence>
<dbReference type="InterPro" id="IPR001046">
    <property type="entry name" value="NRAMP_fam"/>
</dbReference>
<reference evidence="10" key="1">
    <citation type="submission" date="2023-06" db="EMBL/GenBank/DDBJ databases">
        <title>Genomic analysis of the entomopathogenic nematode Steinernema hermaphroditum.</title>
        <authorList>
            <person name="Schwarz E.M."/>
            <person name="Heppert J.K."/>
            <person name="Baniya A."/>
            <person name="Schwartz H.T."/>
            <person name="Tan C.-H."/>
            <person name="Antoshechkin I."/>
            <person name="Sternberg P.W."/>
            <person name="Goodrich-Blair H."/>
            <person name="Dillman A.R."/>
        </authorList>
    </citation>
    <scope>NUCLEOTIDE SEQUENCE</scope>
    <source>
        <strain evidence="10">PS9179</strain>
        <tissue evidence="10">Whole animal</tissue>
    </source>
</reference>
<dbReference type="EMBL" id="JAUCMV010000005">
    <property type="protein sequence ID" value="KAK0397120.1"/>
    <property type="molecule type" value="Genomic_DNA"/>
</dbReference>
<evidence type="ECO:0000259" key="9">
    <source>
        <dbReference type="PROSITE" id="PS50222"/>
    </source>
</evidence>
<dbReference type="NCBIfam" id="NF037982">
    <property type="entry name" value="Nramp_1"/>
    <property type="match status" value="1"/>
</dbReference>
<dbReference type="CDD" id="cd00051">
    <property type="entry name" value="EFh"/>
    <property type="match status" value="1"/>
</dbReference>
<evidence type="ECO:0000256" key="6">
    <source>
        <dbReference type="ARBA" id="ARBA00023136"/>
    </source>
</evidence>
<evidence type="ECO:0000313" key="10">
    <source>
        <dbReference type="EMBL" id="KAK0397120.1"/>
    </source>
</evidence>
<feature type="transmembrane region" description="Helical" evidence="8">
    <location>
        <begin position="583"/>
        <end position="604"/>
    </location>
</feature>
<evidence type="ECO:0000256" key="8">
    <source>
        <dbReference type="SAM" id="Phobius"/>
    </source>
</evidence>
<feature type="domain" description="EF-hand" evidence="9">
    <location>
        <begin position="120"/>
        <end position="155"/>
    </location>
</feature>
<dbReference type="InterPro" id="IPR011992">
    <property type="entry name" value="EF-hand-dom_pair"/>
</dbReference>
<feature type="transmembrane region" description="Helical" evidence="8">
    <location>
        <begin position="474"/>
        <end position="494"/>
    </location>
</feature>
<feature type="domain" description="EF-hand" evidence="9">
    <location>
        <begin position="84"/>
        <end position="119"/>
    </location>
</feature>
<keyword evidence="11" id="KW-1185">Reference proteome</keyword>
<keyword evidence="5 8" id="KW-1133">Transmembrane helix</keyword>
<keyword evidence="6 8" id="KW-0472">Membrane</keyword>
<feature type="transmembrane region" description="Helical" evidence="8">
    <location>
        <begin position="430"/>
        <end position="448"/>
    </location>
</feature>
<accession>A0AA39H0S8</accession>
<dbReference type="PROSITE" id="PS50222">
    <property type="entry name" value="EF_HAND_2"/>
    <property type="match status" value="2"/>
</dbReference>
<evidence type="ECO:0000313" key="11">
    <source>
        <dbReference type="Proteomes" id="UP001175271"/>
    </source>
</evidence>
<evidence type="ECO:0000256" key="4">
    <source>
        <dbReference type="ARBA" id="ARBA00022692"/>
    </source>
</evidence>
<dbReference type="GO" id="GO:0005381">
    <property type="term" value="F:iron ion transmembrane transporter activity"/>
    <property type="evidence" value="ECO:0007669"/>
    <property type="project" value="TreeGrafter"/>
</dbReference>
<dbReference type="SUPFAM" id="SSF47473">
    <property type="entry name" value="EF-hand"/>
    <property type="match status" value="1"/>
</dbReference>
<dbReference type="SMART" id="SM00054">
    <property type="entry name" value="EFh"/>
    <property type="match status" value="2"/>
</dbReference>
<dbReference type="HAMAP" id="MF_00221">
    <property type="entry name" value="NRAMP"/>
    <property type="match status" value="1"/>
</dbReference>
<dbReference type="GO" id="GO:0015086">
    <property type="term" value="F:cadmium ion transmembrane transporter activity"/>
    <property type="evidence" value="ECO:0007669"/>
    <property type="project" value="TreeGrafter"/>
</dbReference>
<feature type="transmembrane region" description="Helical" evidence="8">
    <location>
        <begin position="667"/>
        <end position="686"/>
    </location>
</feature>
<dbReference type="GO" id="GO:0005384">
    <property type="term" value="F:manganese ion transmembrane transporter activity"/>
    <property type="evidence" value="ECO:0007669"/>
    <property type="project" value="TreeGrafter"/>
</dbReference>
<dbReference type="Proteomes" id="UP001175271">
    <property type="component" value="Unassembled WGS sequence"/>
</dbReference>
<keyword evidence="3" id="KW-0813">Transport</keyword>
<dbReference type="GO" id="GO:0010008">
    <property type="term" value="C:endosome membrane"/>
    <property type="evidence" value="ECO:0007669"/>
    <property type="project" value="TreeGrafter"/>
</dbReference>
<dbReference type="Gene3D" id="1.10.238.10">
    <property type="entry name" value="EF-hand"/>
    <property type="match status" value="1"/>
</dbReference>
<dbReference type="PANTHER" id="PTHR11706:SF33">
    <property type="entry name" value="NATURAL RESISTANCE-ASSOCIATED MACROPHAGE PROTEIN 2"/>
    <property type="match status" value="1"/>
</dbReference>
<comment type="caution">
    <text evidence="10">The sequence shown here is derived from an EMBL/GenBank/DDBJ whole genome shotgun (WGS) entry which is preliminary data.</text>
</comment>
<evidence type="ECO:0000256" key="5">
    <source>
        <dbReference type="ARBA" id="ARBA00022989"/>
    </source>
</evidence>
<dbReference type="Pfam" id="PF01566">
    <property type="entry name" value="Nramp"/>
    <property type="match status" value="1"/>
</dbReference>
<dbReference type="InterPro" id="IPR002048">
    <property type="entry name" value="EF_hand_dom"/>
</dbReference>
<feature type="transmembrane region" description="Helical" evidence="8">
    <location>
        <begin position="730"/>
        <end position="755"/>
    </location>
</feature>
<feature type="transmembrane region" description="Helical" evidence="8">
    <location>
        <begin position="515"/>
        <end position="540"/>
    </location>
</feature>
<sequence>MAIPINEDPYNNPPLLFLNDDVFDETPPTPHYRPQSIDEICKLTKFTRREVQVMYRAFKQGCPTGTVMLQQFQEIFAQFFPSGNAKRYASYVFNTFDKDRDEVISFEEFVVGLSIISRGTEREKFGWVFDLYDINRQGCIGQSELMLVINSIYELIGKNAEPPFNRNTVIEHVVSVFKKLNKPMSSKISKQQFIDLCTNDRLLCDSLNSFNTALVAIMIPYEPLGDPPSHSSERLNPAERGHRDYGGTSPTAMPEEQENTLKPNDTEDDLIETRVEIPDEPEGKFFSFKKLWAFTGPGFLMSIAYLDPGNIESDLQSGAIAQYKLLWVLLAAHIIGLLLQRLSARLGVVTGKHMAEVAHEVYPFVPRIALWIMIEIAIIGSDMQEVIGTAIAFYLLSNGAIPLFVGVLITMVDTFTFLFLDRYGFRKLEFLFGALITTMALSFGYEFFTVKPDIGEMAKGMFIPWCADCGRKEFMQAVSVVGAVIMPHNLYLHSALVKSRKIDRTRKKAVEEANFYYFIESGIALFCSFIINVFVVAVFAHGLFNKTNQQVRERCDQRHGIPDPGTFPYNNETVESDIYNGGMFLGCEFGLVALYVWAVGIMAAGQSSTMTGTYAGQFVMDGFLKMQWPRWQRVLVTRLIAIIPTLTVALVARGVENLTGMNDFLNCVQMLQLPFALIPVITFTSSERIMHEFKISRAFQGFALIMSALVIAINLYFFTDYVTSNLGMYWYVWLGLSLPAAAYFLFVCYLSYFCLIATGLVASHEGAVFTINKHVAIEAPWRRQQVPTSSSAQALDNDGFSHTEQLYNKMSQFRKALLQAVVVVVLVHVVQSITVEDVYKRLLERERNIDNTFTSQFIRPIGSVGGELIWPRSYSKPSYLFFDENGAAYNVRPGRPSLQEILRRTPFASFNNNVEPNL</sequence>
<feature type="transmembrane region" description="Helical" evidence="8">
    <location>
        <begin position="391"/>
        <end position="418"/>
    </location>
</feature>
<name>A0AA39H0S8_9BILA</name>
<organism evidence="10 11">
    <name type="scientific">Steinernema hermaphroditum</name>
    <dbReference type="NCBI Taxonomy" id="289476"/>
    <lineage>
        <taxon>Eukaryota</taxon>
        <taxon>Metazoa</taxon>
        <taxon>Ecdysozoa</taxon>
        <taxon>Nematoda</taxon>
        <taxon>Chromadorea</taxon>
        <taxon>Rhabditida</taxon>
        <taxon>Tylenchina</taxon>
        <taxon>Panagrolaimomorpha</taxon>
        <taxon>Strongyloidoidea</taxon>
        <taxon>Steinernematidae</taxon>
        <taxon>Steinernema</taxon>
    </lineage>
</organism>
<feature type="region of interest" description="Disordered" evidence="7">
    <location>
        <begin position="226"/>
        <end position="264"/>
    </location>
</feature>
<dbReference type="PANTHER" id="PTHR11706">
    <property type="entry name" value="SOLUTE CARRIER PROTEIN FAMILY 11 MEMBER"/>
    <property type="match status" value="1"/>
</dbReference>
<feature type="compositionally biased region" description="Basic and acidic residues" evidence="7">
    <location>
        <begin position="231"/>
        <end position="245"/>
    </location>
</feature>
<feature type="transmembrane region" description="Helical" evidence="8">
    <location>
        <begin position="635"/>
        <end position="655"/>
    </location>
</feature>
<gene>
    <name evidence="10" type="ORF">QR680_001991</name>
</gene>
<dbReference type="GO" id="GO:0005886">
    <property type="term" value="C:plasma membrane"/>
    <property type="evidence" value="ECO:0007669"/>
    <property type="project" value="TreeGrafter"/>
</dbReference>
<comment type="similarity">
    <text evidence="2">Belongs to the NRAMP family.</text>
</comment>
<evidence type="ECO:0000256" key="1">
    <source>
        <dbReference type="ARBA" id="ARBA00004141"/>
    </source>
</evidence>
<evidence type="ECO:0000256" key="3">
    <source>
        <dbReference type="ARBA" id="ARBA00022448"/>
    </source>
</evidence>
<proteinExistence type="inferred from homology"/>
<evidence type="ECO:0000256" key="7">
    <source>
        <dbReference type="SAM" id="MobiDB-lite"/>
    </source>
</evidence>
<dbReference type="PRINTS" id="PR00447">
    <property type="entry name" value="NATRESASSCMP"/>
</dbReference>
<protein>
    <recommendedName>
        <fullName evidence="9">EF-hand domain-containing protein</fullName>
    </recommendedName>
</protein>
<feature type="transmembrane region" description="Helical" evidence="8">
    <location>
        <begin position="816"/>
        <end position="835"/>
    </location>
</feature>